<evidence type="ECO:0000313" key="9">
    <source>
        <dbReference type="Proteomes" id="UP000216147"/>
    </source>
</evidence>
<dbReference type="Pfam" id="PF00293">
    <property type="entry name" value="NUDIX"/>
    <property type="match status" value="1"/>
</dbReference>
<dbReference type="InterPro" id="IPR015797">
    <property type="entry name" value="NUDIX_hydrolase-like_dom_sf"/>
</dbReference>
<sequence length="221" mass="24260">MSHRTLKDRLVERLAPVGDWRAETRAVRSDFDLNPGAPRWTPGPLKPAAVLIPIVADPAGARVLLTRRADSLARHTGQVAFPGGRLDPGETAVDAALREAQEEVDLDPAAVTVLGLSDPYETGTGYLVTPVVGWIARQPLLKASPDEVAEIFQTPWDFLMDPANHSRDHLEAPEGVKRWFWAMTWNEQYIWGVTAGIIRGLRARLYGDELNLPESAAEDAA</sequence>
<keyword evidence="3" id="KW-0479">Metal-binding</keyword>
<evidence type="ECO:0000256" key="2">
    <source>
        <dbReference type="ARBA" id="ARBA00001946"/>
    </source>
</evidence>
<dbReference type="Proteomes" id="UP000216147">
    <property type="component" value="Unassembled WGS sequence"/>
</dbReference>
<dbReference type="AlphaFoldDB" id="A0A258HF32"/>
<comment type="cofactor">
    <cofactor evidence="2">
        <name>Mg(2+)</name>
        <dbReference type="ChEBI" id="CHEBI:18420"/>
    </cofactor>
</comment>
<dbReference type="SUPFAM" id="SSF55811">
    <property type="entry name" value="Nudix"/>
    <property type="match status" value="1"/>
</dbReference>
<evidence type="ECO:0000259" key="7">
    <source>
        <dbReference type="PROSITE" id="PS51462"/>
    </source>
</evidence>
<dbReference type="PANTHER" id="PTHR12992:SF11">
    <property type="entry name" value="MITOCHONDRIAL COENZYME A DIPHOSPHATASE NUDT8"/>
    <property type="match status" value="1"/>
</dbReference>
<gene>
    <name evidence="8" type="ORF">B7Y86_15080</name>
</gene>
<evidence type="ECO:0000256" key="1">
    <source>
        <dbReference type="ARBA" id="ARBA00001936"/>
    </source>
</evidence>
<evidence type="ECO:0000256" key="5">
    <source>
        <dbReference type="ARBA" id="ARBA00022842"/>
    </source>
</evidence>
<dbReference type="Gene3D" id="3.90.79.10">
    <property type="entry name" value="Nucleoside Triphosphate Pyrophosphohydrolase"/>
    <property type="match status" value="1"/>
</dbReference>
<keyword evidence="4" id="KW-0378">Hydrolase</keyword>
<dbReference type="InterPro" id="IPR000086">
    <property type="entry name" value="NUDIX_hydrolase_dom"/>
</dbReference>
<comment type="caution">
    <text evidence="8">The sequence shown here is derived from an EMBL/GenBank/DDBJ whole genome shotgun (WGS) entry which is preliminary data.</text>
</comment>
<reference evidence="8 9" key="1">
    <citation type="submission" date="2017-03" db="EMBL/GenBank/DDBJ databases">
        <title>Lifting the veil on microbial sulfur biogeochemistry in mining wastewaters.</title>
        <authorList>
            <person name="Kantor R.S."/>
            <person name="Colenbrander Nelson T."/>
            <person name="Marshall S."/>
            <person name="Bennett D."/>
            <person name="Apte S."/>
            <person name="Camacho D."/>
            <person name="Thomas B.C."/>
            <person name="Warren L.A."/>
            <person name="Banfield J.F."/>
        </authorList>
    </citation>
    <scope>NUCLEOTIDE SEQUENCE [LARGE SCALE GENOMIC DNA]</scope>
    <source>
        <strain evidence="8">32-68-21</strain>
    </source>
</reference>
<organism evidence="8 9">
    <name type="scientific">Brevundimonas subvibrioides</name>
    <dbReference type="NCBI Taxonomy" id="74313"/>
    <lineage>
        <taxon>Bacteria</taxon>
        <taxon>Pseudomonadati</taxon>
        <taxon>Pseudomonadota</taxon>
        <taxon>Alphaproteobacteria</taxon>
        <taxon>Caulobacterales</taxon>
        <taxon>Caulobacteraceae</taxon>
        <taxon>Brevundimonas</taxon>
    </lineage>
</organism>
<keyword evidence="5" id="KW-0460">Magnesium</keyword>
<dbReference type="EMBL" id="NCEQ01000018">
    <property type="protein sequence ID" value="OYX54963.1"/>
    <property type="molecule type" value="Genomic_DNA"/>
</dbReference>
<dbReference type="PROSITE" id="PS00893">
    <property type="entry name" value="NUDIX_BOX"/>
    <property type="match status" value="1"/>
</dbReference>
<accession>A0A258HF32</accession>
<keyword evidence="6" id="KW-0464">Manganese</keyword>
<evidence type="ECO:0000313" key="8">
    <source>
        <dbReference type="EMBL" id="OYX54963.1"/>
    </source>
</evidence>
<dbReference type="GO" id="GO:0046872">
    <property type="term" value="F:metal ion binding"/>
    <property type="evidence" value="ECO:0007669"/>
    <property type="project" value="UniProtKB-KW"/>
</dbReference>
<evidence type="ECO:0000256" key="6">
    <source>
        <dbReference type="ARBA" id="ARBA00023211"/>
    </source>
</evidence>
<comment type="cofactor">
    <cofactor evidence="1">
        <name>Mn(2+)</name>
        <dbReference type="ChEBI" id="CHEBI:29035"/>
    </cofactor>
</comment>
<dbReference type="InterPro" id="IPR045121">
    <property type="entry name" value="CoAse"/>
</dbReference>
<dbReference type="PANTHER" id="PTHR12992">
    <property type="entry name" value="NUDIX HYDROLASE"/>
    <property type="match status" value="1"/>
</dbReference>
<proteinExistence type="predicted"/>
<dbReference type="NCBIfam" id="NF007980">
    <property type="entry name" value="PRK10707.1"/>
    <property type="match status" value="1"/>
</dbReference>
<dbReference type="CDD" id="cd03426">
    <property type="entry name" value="NUDIX_CoAse_Nudt7"/>
    <property type="match status" value="1"/>
</dbReference>
<evidence type="ECO:0000256" key="3">
    <source>
        <dbReference type="ARBA" id="ARBA00022723"/>
    </source>
</evidence>
<protein>
    <submittedName>
        <fullName evidence="8">CoA pyrophosphatase</fullName>
    </submittedName>
</protein>
<dbReference type="GO" id="GO:0010945">
    <property type="term" value="F:coenzyme A diphosphatase activity"/>
    <property type="evidence" value="ECO:0007669"/>
    <property type="project" value="InterPro"/>
</dbReference>
<feature type="domain" description="Nudix hydrolase" evidence="7">
    <location>
        <begin position="45"/>
        <end position="177"/>
    </location>
</feature>
<name>A0A258HF32_9CAUL</name>
<evidence type="ECO:0000256" key="4">
    <source>
        <dbReference type="ARBA" id="ARBA00022801"/>
    </source>
</evidence>
<dbReference type="InterPro" id="IPR020084">
    <property type="entry name" value="NUDIX_hydrolase_CS"/>
</dbReference>
<dbReference type="PROSITE" id="PS51462">
    <property type="entry name" value="NUDIX"/>
    <property type="match status" value="1"/>
</dbReference>